<dbReference type="InterPro" id="IPR002105">
    <property type="entry name" value="Dockerin_1_rpt"/>
</dbReference>
<dbReference type="GO" id="GO:0000272">
    <property type="term" value="P:polysaccharide catabolic process"/>
    <property type="evidence" value="ECO:0007669"/>
    <property type="project" value="InterPro"/>
</dbReference>
<dbReference type="SUPFAM" id="SSF63446">
    <property type="entry name" value="Type I dockerin domain"/>
    <property type="match status" value="1"/>
</dbReference>
<sequence>MVPTLLPEKQGVSFHSWQITQGSGVLADPGAVSTTFRMPAEDVTLTAGVGQNPADVNGDSQVDVADVMSLAQQIVNGSTSTQYDFNQDGILDVLDVMTLAQQIVNQTV</sequence>
<dbReference type="EMBL" id="DVMX01000028">
    <property type="protein sequence ID" value="HIU41268.1"/>
    <property type="molecule type" value="Genomic_DNA"/>
</dbReference>
<name>A0A9D1IQ65_9FIRM</name>
<dbReference type="InterPro" id="IPR036439">
    <property type="entry name" value="Dockerin_dom_sf"/>
</dbReference>
<comment type="caution">
    <text evidence="1">The sequence shown here is derived from an EMBL/GenBank/DDBJ whole genome shotgun (WGS) entry which is preliminary data.</text>
</comment>
<protein>
    <recommendedName>
        <fullName evidence="3">Dockerin domain-containing protein</fullName>
    </recommendedName>
</protein>
<organism evidence="1 2">
    <name type="scientific">Candidatus Egerieicola faecale</name>
    <dbReference type="NCBI Taxonomy" id="2840774"/>
    <lineage>
        <taxon>Bacteria</taxon>
        <taxon>Bacillati</taxon>
        <taxon>Bacillota</taxon>
        <taxon>Clostridia</taxon>
        <taxon>Eubacteriales</taxon>
        <taxon>Oscillospiraceae</taxon>
        <taxon>Oscillospiraceae incertae sedis</taxon>
        <taxon>Candidatus Egerieicola</taxon>
    </lineage>
</organism>
<evidence type="ECO:0008006" key="3">
    <source>
        <dbReference type="Google" id="ProtNLM"/>
    </source>
</evidence>
<reference evidence="1" key="2">
    <citation type="journal article" date="2021" name="PeerJ">
        <title>Extensive microbial diversity within the chicken gut microbiome revealed by metagenomics and culture.</title>
        <authorList>
            <person name="Gilroy R."/>
            <person name="Ravi A."/>
            <person name="Getino M."/>
            <person name="Pursley I."/>
            <person name="Horton D.L."/>
            <person name="Alikhan N.F."/>
            <person name="Baker D."/>
            <person name="Gharbi K."/>
            <person name="Hall N."/>
            <person name="Watson M."/>
            <person name="Adriaenssens E.M."/>
            <person name="Foster-Nyarko E."/>
            <person name="Jarju S."/>
            <person name="Secka A."/>
            <person name="Antonio M."/>
            <person name="Oren A."/>
            <person name="Chaudhuri R.R."/>
            <person name="La Ragione R."/>
            <person name="Hildebrand F."/>
            <person name="Pallen M.J."/>
        </authorList>
    </citation>
    <scope>NUCLEOTIDE SEQUENCE</scope>
    <source>
        <strain evidence="1">4509</strain>
    </source>
</reference>
<proteinExistence type="predicted"/>
<dbReference type="Pfam" id="PF00404">
    <property type="entry name" value="Dockerin_1"/>
    <property type="match status" value="1"/>
</dbReference>
<evidence type="ECO:0000313" key="2">
    <source>
        <dbReference type="Proteomes" id="UP000824082"/>
    </source>
</evidence>
<evidence type="ECO:0000313" key="1">
    <source>
        <dbReference type="EMBL" id="HIU41268.1"/>
    </source>
</evidence>
<dbReference type="GO" id="GO:0004553">
    <property type="term" value="F:hydrolase activity, hydrolyzing O-glycosyl compounds"/>
    <property type="evidence" value="ECO:0007669"/>
    <property type="project" value="InterPro"/>
</dbReference>
<dbReference type="AlphaFoldDB" id="A0A9D1IQ65"/>
<gene>
    <name evidence="1" type="ORF">IAD19_01795</name>
</gene>
<dbReference type="Gene3D" id="1.10.1330.10">
    <property type="entry name" value="Dockerin domain"/>
    <property type="match status" value="1"/>
</dbReference>
<dbReference type="InterPro" id="IPR018247">
    <property type="entry name" value="EF_Hand_1_Ca_BS"/>
</dbReference>
<accession>A0A9D1IQ65</accession>
<reference evidence="1" key="1">
    <citation type="submission" date="2020-10" db="EMBL/GenBank/DDBJ databases">
        <authorList>
            <person name="Gilroy R."/>
        </authorList>
    </citation>
    <scope>NUCLEOTIDE SEQUENCE</scope>
    <source>
        <strain evidence="1">4509</strain>
    </source>
</reference>
<dbReference type="Proteomes" id="UP000824082">
    <property type="component" value="Unassembled WGS sequence"/>
</dbReference>
<dbReference type="PROSITE" id="PS00018">
    <property type="entry name" value="EF_HAND_1"/>
    <property type="match status" value="1"/>
</dbReference>